<evidence type="ECO:0000313" key="2">
    <source>
        <dbReference type="EMBL" id="EDY18937.1"/>
    </source>
</evidence>
<evidence type="ECO:0000259" key="1">
    <source>
        <dbReference type="PROSITE" id="PS51819"/>
    </source>
</evidence>
<dbReference type="InParanoid" id="B4D3V7"/>
<comment type="caution">
    <text evidence="2">The sequence shown here is derived from an EMBL/GenBank/DDBJ whole genome shotgun (WGS) entry which is preliminary data.</text>
</comment>
<dbReference type="InterPro" id="IPR037523">
    <property type="entry name" value="VOC_core"/>
</dbReference>
<protein>
    <submittedName>
        <fullName evidence="2">Glyoxalase/bleomycin resistance protein/dioxygenase</fullName>
    </submittedName>
</protein>
<dbReference type="Proteomes" id="UP000005824">
    <property type="component" value="Unassembled WGS sequence"/>
</dbReference>
<keyword evidence="2" id="KW-0560">Oxidoreductase</keyword>
<sequence>MTFSEVAVTNYPATDLAASRAFYEKVLGLKPSRVIAMDAEHGWIEYEVGQHTFGVGKMPGWISSPNCALETDDLNAAVAALKKAGTPFHKEPFETPVCRMAMVMDPGGTVLTIHQRKPRASVQTLLT</sequence>
<dbReference type="Gene3D" id="3.10.180.10">
    <property type="entry name" value="2,3-Dihydroxybiphenyl 1,2-Dioxygenase, domain 1"/>
    <property type="match status" value="1"/>
</dbReference>
<dbReference type="SUPFAM" id="SSF54593">
    <property type="entry name" value="Glyoxalase/Bleomycin resistance protein/Dihydroxybiphenyl dioxygenase"/>
    <property type="match status" value="1"/>
</dbReference>
<dbReference type="InterPro" id="IPR004360">
    <property type="entry name" value="Glyas_Fos-R_dOase_dom"/>
</dbReference>
<name>B4D3V7_9BACT</name>
<keyword evidence="2" id="KW-0223">Dioxygenase</keyword>
<dbReference type="PANTHER" id="PTHR33993">
    <property type="entry name" value="GLYOXALASE-RELATED"/>
    <property type="match status" value="1"/>
</dbReference>
<evidence type="ECO:0000313" key="3">
    <source>
        <dbReference type="Proteomes" id="UP000005824"/>
    </source>
</evidence>
<organism evidence="2 3">
    <name type="scientific">Chthoniobacter flavus Ellin428</name>
    <dbReference type="NCBI Taxonomy" id="497964"/>
    <lineage>
        <taxon>Bacteria</taxon>
        <taxon>Pseudomonadati</taxon>
        <taxon>Verrucomicrobiota</taxon>
        <taxon>Spartobacteria</taxon>
        <taxon>Chthoniobacterales</taxon>
        <taxon>Chthoniobacteraceae</taxon>
        <taxon>Chthoniobacter</taxon>
    </lineage>
</organism>
<proteinExistence type="predicted"/>
<reference evidence="2 3" key="1">
    <citation type="journal article" date="2011" name="J. Bacteriol.">
        <title>Genome sequence of Chthoniobacter flavus Ellin428, an aerobic heterotrophic soil bacterium.</title>
        <authorList>
            <person name="Kant R."/>
            <person name="van Passel M.W."/>
            <person name="Palva A."/>
            <person name="Lucas S."/>
            <person name="Lapidus A."/>
            <person name="Glavina Del Rio T."/>
            <person name="Dalin E."/>
            <person name="Tice H."/>
            <person name="Bruce D."/>
            <person name="Goodwin L."/>
            <person name="Pitluck S."/>
            <person name="Larimer F.W."/>
            <person name="Land M.L."/>
            <person name="Hauser L."/>
            <person name="Sangwan P."/>
            <person name="de Vos W.M."/>
            <person name="Janssen P.H."/>
            <person name="Smidt H."/>
        </authorList>
    </citation>
    <scope>NUCLEOTIDE SEQUENCE [LARGE SCALE GENOMIC DNA]</scope>
    <source>
        <strain evidence="2 3">Ellin428</strain>
    </source>
</reference>
<dbReference type="STRING" id="497964.CfE428DRAFT_3595"/>
<dbReference type="InterPro" id="IPR052164">
    <property type="entry name" value="Anthracycline_SecMetBiosynth"/>
</dbReference>
<dbReference type="EMBL" id="ABVL01000010">
    <property type="protein sequence ID" value="EDY18937.1"/>
    <property type="molecule type" value="Genomic_DNA"/>
</dbReference>
<accession>B4D3V7</accession>
<feature type="domain" description="VOC" evidence="1">
    <location>
        <begin position="5"/>
        <end position="116"/>
    </location>
</feature>
<gene>
    <name evidence="2" type="ORF">CfE428DRAFT_3595</name>
</gene>
<dbReference type="Pfam" id="PF00903">
    <property type="entry name" value="Glyoxalase"/>
    <property type="match status" value="1"/>
</dbReference>
<dbReference type="eggNOG" id="COG0346">
    <property type="taxonomic scope" value="Bacteria"/>
</dbReference>
<keyword evidence="3" id="KW-1185">Reference proteome</keyword>
<dbReference type="PROSITE" id="PS51819">
    <property type="entry name" value="VOC"/>
    <property type="match status" value="1"/>
</dbReference>
<dbReference type="RefSeq" id="WP_006980920.1">
    <property type="nucleotide sequence ID" value="NZ_ABVL01000010.1"/>
</dbReference>
<dbReference type="GO" id="GO:0051213">
    <property type="term" value="F:dioxygenase activity"/>
    <property type="evidence" value="ECO:0007669"/>
    <property type="project" value="UniProtKB-KW"/>
</dbReference>
<dbReference type="AlphaFoldDB" id="B4D3V7"/>
<dbReference type="InterPro" id="IPR029068">
    <property type="entry name" value="Glyas_Bleomycin-R_OHBP_Dase"/>
</dbReference>